<evidence type="ECO:0000313" key="2">
    <source>
        <dbReference type="WBParaSite" id="HCON_00170870-00001"/>
    </source>
</evidence>
<reference evidence="2" key="1">
    <citation type="submission" date="2020-12" db="UniProtKB">
        <authorList>
            <consortium name="WormBaseParasite"/>
        </authorList>
    </citation>
    <scope>IDENTIFICATION</scope>
    <source>
        <strain evidence="2">MHco3</strain>
    </source>
</reference>
<proteinExistence type="predicted"/>
<evidence type="ECO:0000313" key="1">
    <source>
        <dbReference type="Proteomes" id="UP000025227"/>
    </source>
</evidence>
<name>A0A7I4Z0Z2_HAECO</name>
<dbReference type="Proteomes" id="UP000025227">
    <property type="component" value="Unplaced"/>
</dbReference>
<dbReference type="AlphaFoldDB" id="A0A7I4Z0Z2"/>
<organism evidence="1 2">
    <name type="scientific">Haemonchus contortus</name>
    <name type="common">Barber pole worm</name>
    <dbReference type="NCBI Taxonomy" id="6289"/>
    <lineage>
        <taxon>Eukaryota</taxon>
        <taxon>Metazoa</taxon>
        <taxon>Ecdysozoa</taxon>
        <taxon>Nematoda</taxon>
        <taxon>Chromadorea</taxon>
        <taxon>Rhabditida</taxon>
        <taxon>Rhabditina</taxon>
        <taxon>Rhabditomorpha</taxon>
        <taxon>Strongyloidea</taxon>
        <taxon>Trichostrongylidae</taxon>
        <taxon>Haemonchus</taxon>
    </lineage>
</organism>
<sequence>MLGCNSSEDILLYYCDKPCASCLPGGSTDSFCSTCSSLGDVIIPTFSLKTITSDSNAVGYIEISCRCIEVAEFKPVNEARRLRGDLFSSACLRIILDIGATKTAGFYLVPRRCSC</sequence>
<keyword evidence="1" id="KW-1185">Reference proteome</keyword>
<accession>A0A7I4Z0Z2</accession>
<dbReference type="WBParaSite" id="HCON_00170870-00001">
    <property type="protein sequence ID" value="HCON_00170870-00001"/>
    <property type="gene ID" value="HCON_00170870"/>
</dbReference>
<protein>
    <submittedName>
        <fullName evidence="2">Uncharacterized protein</fullName>
    </submittedName>
</protein>